<feature type="region of interest" description="Disordered" evidence="1">
    <location>
        <begin position="315"/>
        <end position="395"/>
    </location>
</feature>
<feature type="transmembrane region" description="Helical" evidence="2">
    <location>
        <begin position="25"/>
        <end position="43"/>
    </location>
</feature>
<keyword evidence="2" id="KW-0812">Transmembrane</keyword>
<feature type="compositionally biased region" description="Basic and acidic residues" evidence="1">
    <location>
        <begin position="315"/>
        <end position="337"/>
    </location>
</feature>
<evidence type="ECO:0008006" key="5">
    <source>
        <dbReference type="Google" id="ProtNLM"/>
    </source>
</evidence>
<organism evidence="3 4">
    <name type="scientific">Natrialba swarupiae</name>
    <dbReference type="NCBI Taxonomy" id="2448032"/>
    <lineage>
        <taxon>Archaea</taxon>
        <taxon>Methanobacteriati</taxon>
        <taxon>Methanobacteriota</taxon>
        <taxon>Stenosarchaea group</taxon>
        <taxon>Halobacteria</taxon>
        <taxon>Halobacteriales</taxon>
        <taxon>Natrialbaceae</taxon>
        <taxon>Natrialba</taxon>
    </lineage>
</organism>
<feature type="compositionally biased region" description="Acidic residues" evidence="1">
    <location>
        <begin position="338"/>
        <end position="357"/>
    </location>
</feature>
<dbReference type="EMBL" id="VTAW01000002">
    <property type="protein sequence ID" value="TYT63452.1"/>
    <property type="molecule type" value="Genomic_DNA"/>
</dbReference>
<dbReference type="AlphaFoldDB" id="A0A5D5AUD4"/>
<protein>
    <recommendedName>
        <fullName evidence="5">Glycerophosphoryl diester phosphodiesterase membrane domain-containing protein</fullName>
    </recommendedName>
</protein>
<feature type="compositionally biased region" description="Acidic residues" evidence="1">
    <location>
        <begin position="365"/>
        <end position="395"/>
    </location>
</feature>
<dbReference type="InterPro" id="IPR055966">
    <property type="entry name" value="DUF7544"/>
</dbReference>
<accession>A0A5D5AUD4</accession>
<evidence type="ECO:0000313" key="4">
    <source>
        <dbReference type="Proteomes" id="UP000324104"/>
    </source>
</evidence>
<feature type="transmembrane region" description="Helical" evidence="2">
    <location>
        <begin position="158"/>
        <end position="178"/>
    </location>
</feature>
<evidence type="ECO:0000256" key="1">
    <source>
        <dbReference type="SAM" id="MobiDB-lite"/>
    </source>
</evidence>
<dbReference type="Proteomes" id="UP000324104">
    <property type="component" value="Unassembled WGS sequence"/>
</dbReference>
<proteinExistence type="predicted"/>
<feature type="transmembrane region" description="Helical" evidence="2">
    <location>
        <begin position="215"/>
        <end position="233"/>
    </location>
</feature>
<reference evidence="3 4" key="1">
    <citation type="submission" date="2019-08" db="EMBL/GenBank/DDBJ databases">
        <title>Archaea genome.</title>
        <authorList>
            <person name="Kajale S."/>
            <person name="Shouche Y."/>
            <person name="Deshpande N."/>
            <person name="Sharma A."/>
        </authorList>
    </citation>
    <scope>NUCLEOTIDE SEQUENCE [LARGE SCALE GENOMIC DNA]</scope>
    <source>
        <strain evidence="3 4">ESP3B_9</strain>
    </source>
</reference>
<feature type="transmembrane region" description="Helical" evidence="2">
    <location>
        <begin position="68"/>
        <end position="98"/>
    </location>
</feature>
<evidence type="ECO:0000256" key="2">
    <source>
        <dbReference type="SAM" id="Phobius"/>
    </source>
</evidence>
<feature type="transmembrane region" description="Helical" evidence="2">
    <location>
        <begin position="119"/>
        <end position="146"/>
    </location>
</feature>
<sequence length="395" mass="43504">MDAVDNLSDAIDATRNLLLPIRAWLWLKLAIVVFFLGGTGGGFSTGDPTIATDDEMISMVQDTVTEEILIGFAIVAAVVLVIWLLFEALGAIAEFVFIEGLRSKEVSIISYALDNIGRAVRLFVFRVGLGLLVWAIVLVPAGLLLYSAGWDVEAAFDVGTILLLLGVGALSYLVFAIVMRFTSEFVAPIMLLESRGVLSGWKRFWGTLTAKPSEYVVYLLLVWILQLVIGIAVGFLMLFVTIIVAIPFVILVVALLALGDIGVWLAIIAGIIGVLLFFVISAFISMPIRTYFQYYALLLLGDTNDELDLIPDQRAEIRSDGGRDEPGSPAGRELRDGTDDDDWDADTDDRNDDWDADTDTREDSSDWDDSTPWDDDSSDWDEPDDGEDDRDDRGW</sequence>
<comment type="caution">
    <text evidence="3">The sequence shown here is derived from an EMBL/GenBank/DDBJ whole genome shotgun (WGS) entry which is preliminary data.</text>
</comment>
<feature type="transmembrane region" description="Helical" evidence="2">
    <location>
        <begin position="264"/>
        <end position="284"/>
    </location>
</feature>
<keyword evidence="4" id="KW-1185">Reference proteome</keyword>
<dbReference type="Pfam" id="PF24400">
    <property type="entry name" value="DUF7544"/>
    <property type="match status" value="1"/>
</dbReference>
<dbReference type="RefSeq" id="WP_149079919.1">
    <property type="nucleotide sequence ID" value="NZ_VTAW01000002.1"/>
</dbReference>
<keyword evidence="2" id="KW-0472">Membrane</keyword>
<gene>
    <name evidence="3" type="ORF">FYC77_02435</name>
</gene>
<feature type="transmembrane region" description="Helical" evidence="2">
    <location>
        <begin position="238"/>
        <end position="258"/>
    </location>
</feature>
<evidence type="ECO:0000313" key="3">
    <source>
        <dbReference type="EMBL" id="TYT63452.1"/>
    </source>
</evidence>
<keyword evidence="2" id="KW-1133">Transmembrane helix</keyword>
<name>A0A5D5AUD4_9EURY</name>